<comment type="caution">
    <text evidence="2">The sequence shown here is derived from an EMBL/GenBank/DDBJ whole genome shotgun (WGS) entry which is preliminary data.</text>
</comment>
<evidence type="ECO:0000313" key="3">
    <source>
        <dbReference type="Proteomes" id="UP000745764"/>
    </source>
</evidence>
<gene>
    <name evidence="2" type="ORF">AWRI4620_LOCUS9417</name>
</gene>
<protein>
    <submittedName>
        <fullName evidence="2">Uncharacterized protein</fullName>
    </submittedName>
</protein>
<evidence type="ECO:0000256" key="1">
    <source>
        <dbReference type="SAM" id="MobiDB-lite"/>
    </source>
</evidence>
<proteinExistence type="predicted"/>
<organism evidence="2 3">
    <name type="scientific">Aureobasidium uvarum</name>
    <dbReference type="NCBI Taxonomy" id="2773716"/>
    <lineage>
        <taxon>Eukaryota</taxon>
        <taxon>Fungi</taxon>
        <taxon>Dikarya</taxon>
        <taxon>Ascomycota</taxon>
        <taxon>Pezizomycotina</taxon>
        <taxon>Dothideomycetes</taxon>
        <taxon>Dothideomycetidae</taxon>
        <taxon>Dothideales</taxon>
        <taxon>Saccotheciaceae</taxon>
        <taxon>Aureobasidium</taxon>
    </lineage>
</organism>
<dbReference type="AlphaFoldDB" id="A0A9N8PYJ3"/>
<evidence type="ECO:0000313" key="2">
    <source>
        <dbReference type="EMBL" id="CAD0115162.1"/>
    </source>
</evidence>
<dbReference type="Proteomes" id="UP000745764">
    <property type="component" value="Unassembled WGS sequence"/>
</dbReference>
<name>A0A9N8PYJ3_9PEZI</name>
<reference evidence="2" key="1">
    <citation type="submission" date="2020-06" db="EMBL/GenBank/DDBJ databases">
        <authorList>
            <person name="Onetto C."/>
        </authorList>
    </citation>
    <scope>NUCLEOTIDE SEQUENCE</scope>
</reference>
<feature type="compositionally biased region" description="Basic and acidic residues" evidence="1">
    <location>
        <begin position="154"/>
        <end position="179"/>
    </location>
</feature>
<accession>A0A9N8PYJ3</accession>
<feature type="region of interest" description="Disordered" evidence="1">
    <location>
        <begin position="148"/>
        <end position="179"/>
    </location>
</feature>
<dbReference type="OrthoDB" id="10009520at2759"/>
<keyword evidence="3" id="KW-1185">Reference proteome</keyword>
<sequence length="179" mass="19891">MNKDTRKLILRLQSEDLTALWTASTDNNSEIDATVRAYRRQLDLLNRHLEDTLQARTIEDAMEAVDHGAPTSLQITGVNAPILTKHGDVHQIGGVYLYPDTPSSFSSVASTPALVVATTARSLPQTSERPVVRLPPVPIHPIVRLPHVTPSAEEGEKQRSLFREKTKAAIRRRQEEKST</sequence>
<dbReference type="EMBL" id="CAINUL010000019">
    <property type="protein sequence ID" value="CAD0115162.1"/>
    <property type="molecule type" value="Genomic_DNA"/>
</dbReference>